<dbReference type="GO" id="GO:0016853">
    <property type="term" value="F:isomerase activity"/>
    <property type="evidence" value="ECO:0007669"/>
    <property type="project" value="UniProtKB-KW"/>
</dbReference>
<proteinExistence type="predicted"/>
<evidence type="ECO:0000313" key="1">
    <source>
        <dbReference type="EMBL" id="EJC79079.1"/>
    </source>
</evidence>
<keyword evidence="1" id="KW-0413">Isomerase</keyword>
<dbReference type="Gene3D" id="3.10.450.50">
    <property type="match status" value="1"/>
</dbReference>
<name>J0KNS0_RHILT</name>
<accession>J0KNS0</accession>
<sequence length="154" mass="17434">MHKTKELWVVEDLKMAAKNDMKTLVEEIYSVRDRGDIEGTLALIGEGCTFRMVGNARLAPLTTESSGHDFRQTITQLIAAWDLSKVRTTGIYVDEDEQMVFAHREGEVRHIPSGVSFSTEFVDKIHFQDGKPVKIVEFVDTLQVAETSRMIQFA</sequence>
<dbReference type="EMBL" id="JH719395">
    <property type="protein sequence ID" value="EJC79079.1"/>
    <property type="molecule type" value="Genomic_DNA"/>
</dbReference>
<dbReference type="SUPFAM" id="SSF54427">
    <property type="entry name" value="NTF2-like"/>
    <property type="match status" value="1"/>
</dbReference>
<dbReference type="AlphaFoldDB" id="J0KNS0"/>
<dbReference type="HOGENOM" id="CLU_153889_0_0_5"/>
<protein>
    <submittedName>
        <fullName evidence="1">Ketosteroid isomerase-like protein</fullName>
    </submittedName>
</protein>
<organism evidence="1 2">
    <name type="scientific">Rhizobium leguminosarum bv. trifolii WSM2297</name>
    <dbReference type="NCBI Taxonomy" id="754762"/>
    <lineage>
        <taxon>Bacteria</taxon>
        <taxon>Pseudomonadati</taxon>
        <taxon>Pseudomonadota</taxon>
        <taxon>Alphaproteobacteria</taxon>
        <taxon>Hyphomicrobiales</taxon>
        <taxon>Rhizobiaceae</taxon>
        <taxon>Rhizobium/Agrobacterium group</taxon>
        <taxon>Rhizobium</taxon>
    </lineage>
</organism>
<dbReference type="Proteomes" id="UP000005732">
    <property type="component" value="Unassembled WGS sequence"/>
</dbReference>
<dbReference type="InterPro" id="IPR032710">
    <property type="entry name" value="NTF2-like_dom_sf"/>
</dbReference>
<reference evidence="1 2" key="1">
    <citation type="submission" date="2012-02" db="EMBL/GenBank/DDBJ databases">
        <title>Improved High-Quality Draft Sequence of Rhizobium leguminosarum bv. trifolii WSM2297.</title>
        <authorList>
            <consortium name="US DOE Joint Genome Institute"/>
            <person name="Lucas S."/>
            <person name="Han J."/>
            <person name="Lapidus A."/>
            <person name="Cheng J.-F."/>
            <person name="Goodwin L."/>
            <person name="Pitluck S."/>
            <person name="Peters L."/>
            <person name="Ovchinnikova G."/>
            <person name="Zhang X."/>
            <person name="Detter J.C."/>
            <person name="Han C."/>
            <person name="Tapia R."/>
            <person name="Land M."/>
            <person name="Hauser L."/>
            <person name="Kyrpides N."/>
            <person name="Ivanova N."/>
            <person name="Pagani I."/>
            <person name="Brau L."/>
            <person name="Yates R."/>
            <person name="O'Hara G."/>
            <person name="Rui T."/>
            <person name="Howieson J."/>
            <person name="Reeve W."/>
            <person name="Woyke T."/>
        </authorList>
    </citation>
    <scope>NUCLEOTIDE SEQUENCE [LARGE SCALE GENOMIC DNA]</scope>
    <source>
        <strain evidence="1 2">WSM2297</strain>
    </source>
</reference>
<evidence type="ECO:0000313" key="2">
    <source>
        <dbReference type="Proteomes" id="UP000005732"/>
    </source>
</evidence>
<gene>
    <name evidence="1" type="ORF">Rleg4DRAFT_0663</name>
</gene>